<dbReference type="Pfam" id="PF00149">
    <property type="entry name" value="Metallophos"/>
    <property type="match status" value="1"/>
</dbReference>
<evidence type="ECO:0000256" key="1">
    <source>
        <dbReference type="ARBA" id="ARBA00022729"/>
    </source>
</evidence>
<dbReference type="EMBL" id="CDGG01000001">
    <property type="protein sequence ID" value="CEI81472.1"/>
    <property type="molecule type" value="Genomic_DNA"/>
</dbReference>
<dbReference type="Pfam" id="PF02872">
    <property type="entry name" value="5_nucleotid_C"/>
    <property type="match status" value="1"/>
</dbReference>
<dbReference type="AlphaFoldDB" id="A0A0A1MPA6"/>
<dbReference type="InterPro" id="IPR029052">
    <property type="entry name" value="Metallo-depent_PP-like"/>
</dbReference>
<dbReference type="PRINTS" id="PR01607">
    <property type="entry name" value="APYRASEFAMLY"/>
</dbReference>
<reference evidence="5 6" key="1">
    <citation type="submission" date="2014-11" db="EMBL/GenBank/DDBJ databases">
        <authorList>
            <person name="Urmite Genomes Urmite Genomes"/>
        </authorList>
    </citation>
    <scope>NUCLEOTIDE SEQUENCE [LARGE SCALE GENOMIC DNA]</scope>
    <source>
        <strain evidence="5 6">Oc5</strain>
    </source>
</reference>
<dbReference type="OrthoDB" id="9793179at2"/>
<evidence type="ECO:0000313" key="5">
    <source>
        <dbReference type="EMBL" id="CEI81472.1"/>
    </source>
</evidence>
<dbReference type="Gene3D" id="3.60.21.10">
    <property type="match status" value="1"/>
</dbReference>
<keyword evidence="2" id="KW-0547">Nucleotide-binding</keyword>
<dbReference type="GO" id="GO:0016787">
    <property type="term" value="F:hydrolase activity"/>
    <property type="evidence" value="ECO:0007669"/>
    <property type="project" value="UniProtKB-KW"/>
</dbReference>
<dbReference type="CDD" id="cd00845">
    <property type="entry name" value="MPP_UshA_N_like"/>
    <property type="match status" value="1"/>
</dbReference>
<dbReference type="SUPFAM" id="SSF55816">
    <property type="entry name" value="5'-nucleotidase (syn. UDP-sugar hydrolase), C-terminal domain"/>
    <property type="match status" value="1"/>
</dbReference>
<dbReference type="PIRSF" id="PIRSF036361">
    <property type="entry name" value="YunD"/>
    <property type="match status" value="1"/>
</dbReference>
<gene>
    <name evidence="5" type="primary">yfkN</name>
    <name evidence="5" type="ORF">BN997_01294</name>
</gene>
<dbReference type="InterPro" id="IPR006179">
    <property type="entry name" value="5_nucleotidase/apyrase"/>
</dbReference>
<dbReference type="PANTHER" id="PTHR11575:SF24">
    <property type="entry name" value="5'-NUCLEOTIDASE"/>
    <property type="match status" value="1"/>
</dbReference>
<dbReference type="InterPro" id="IPR036907">
    <property type="entry name" value="5'-Nucleotdase_C_sf"/>
</dbReference>
<dbReference type="Gene3D" id="3.90.780.10">
    <property type="entry name" value="5'-Nucleotidase, C-terminal domain"/>
    <property type="match status" value="1"/>
</dbReference>
<evidence type="ECO:0000313" key="6">
    <source>
        <dbReference type="Proteomes" id="UP000040453"/>
    </source>
</evidence>
<dbReference type="InterPro" id="IPR008334">
    <property type="entry name" value="5'-Nucleotdase_C"/>
</dbReference>
<evidence type="ECO:0000256" key="2">
    <source>
        <dbReference type="RuleBase" id="RU362119"/>
    </source>
</evidence>
<evidence type="ECO:0000259" key="4">
    <source>
        <dbReference type="Pfam" id="PF02872"/>
    </source>
</evidence>
<dbReference type="SUPFAM" id="SSF56300">
    <property type="entry name" value="Metallo-dependent phosphatases"/>
    <property type="match status" value="1"/>
</dbReference>
<dbReference type="Proteomes" id="UP000040453">
    <property type="component" value="Unassembled WGS sequence"/>
</dbReference>
<comment type="similarity">
    <text evidence="2">Belongs to the 5'-nucleotidase family.</text>
</comment>
<evidence type="ECO:0000259" key="3">
    <source>
        <dbReference type="Pfam" id="PF00149"/>
    </source>
</evidence>
<protein>
    <submittedName>
        <fullName evidence="5">Trifunctional nucleotide phosphoesterase protein YfkN</fullName>
    </submittedName>
</protein>
<organism evidence="5 6">
    <name type="scientific">Oceanobacillus oncorhynchi</name>
    <dbReference type="NCBI Taxonomy" id="545501"/>
    <lineage>
        <taxon>Bacteria</taxon>
        <taxon>Bacillati</taxon>
        <taxon>Bacillota</taxon>
        <taxon>Bacilli</taxon>
        <taxon>Bacillales</taxon>
        <taxon>Bacillaceae</taxon>
        <taxon>Oceanobacillus</taxon>
    </lineage>
</organism>
<dbReference type="STRING" id="545501.BN997_01294"/>
<keyword evidence="2" id="KW-0378">Hydrolase</keyword>
<dbReference type="GO" id="GO:0000166">
    <property type="term" value="F:nucleotide binding"/>
    <property type="evidence" value="ECO:0007669"/>
    <property type="project" value="UniProtKB-KW"/>
</dbReference>
<dbReference type="PANTHER" id="PTHR11575">
    <property type="entry name" value="5'-NUCLEOTIDASE-RELATED"/>
    <property type="match status" value="1"/>
</dbReference>
<accession>A0A0A1MPA6</accession>
<keyword evidence="6" id="KW-1185">Reference proteome</keyword>
<dbReference type="InterPro" id="IPR011240">
    <property type="entry name" value="Pesterase_YunD"/>
</dbReference>
<keyword evidence="1" id="KW-0732">Signal</keyword>
<feature type="domain" description="5'-Nucleotidase C-terminal" evidence="4">
    <location>
        <begin position="289"/>
        <end position="429"/>
    </location>
</feature>
<dbReference type="RefSeq" id="WP_042530623.1">
    <property type="nucleotide sequence ID" value="NZ_CDGG01000001.1"/>
</dbReference>
<sequence>MSEEKVYFYYTNDLHSHFEQWPRVTAFLKEKQGLRKENNEAAFTMDIGDHVDRSHPITEASNGLANVELLNEAGYDIVTLGNNEGITLSHQELYQLYDKADFQVVCSNLFSRDELTPFWLKRTHTFMTESGIRIGVLGLTAPFNAFYELLDWHVENEFDIIERYIEDLKKESDIIVLLSHLGISVDQEISRRYPAIDLIIGGHTHHLLKEGELVNQTLITAAGKHCYYIGEVELIWDHKEKKVISKEAAAISLQDTGKDLETEEHLQQLLQQADQYLGQAVASVEKPLEVNWFGETPIIDSLTKVLRRWTNADIAMLNAGVLLDSLPAGAITKGDIHRICPHPINPVLVDLKGDQIIETVRAALSPAFTELKLKGFGFRGEILGKMIFSGIQVETAFHRNGEVYVKRVYTEDGYPIHPDKVYYVATADTFTFGQLLPEIARSAKKQYFVPEFLRDLLVYAVKQH</sequence>
<proteinExistence type="inferred from homology"/>
<feature type="domain" description="Calcineurin-like phosphoesterase" evidence="3">
    <location>
        <begin position="10"/>
        <end position="206"/>
    </location>
</feature>
<dbReference type="GO" id="GO:0009166">
    <property type="term" value="P:nucleotide catabolic process"/>
    <property type="evidence" value="ECO:0007669"/>
    <property type="project" value="InterPro"/>
</dbReference>
<dbReference type="InterPro" id="IPR004843">
    <property type="entry name" value="Calcineurin-like_PHP"/>
</dbReference>
<name>A0A0A1MPA6_9BACI</name>